<name>A0AAV2MA18_KNICA</name>
<feature type="compositionally biased region" description="Polar residues" evidence="1">
    <location>
        <begin position="47"/>
        <end position="56"/>
    </location>
</feature>
<dbReference type="AlphaFoldDB" id="A0AAV2MA18"/>
<reference evidence="3 4" key="1">
    <citation type="submission" date="2024-04" db="EMBL/GenBank/DDBJ databases">
        <authorList>
            <person name="Waldvogel A.-M."/>
            <person name="Schoenle A."/>
        </authorList>
    </citation>
    <scope>NUCLEOTIDE SEQUENCE [LARGE SCALE GENOMIC DNA]</scope>
</reference>
<proteinExistence type="predicted"/>
<feature type="chain" id="PRO_5043842038" description="Hepcidin" evidence="2">
    <location>
        <begin position="23"/>
        <end position="94"/>
    </location>
</feature>
<keyword evidence="2" id="KW-0732">Signal</keyword>
<sequence length="94" mass="9966">MKAFSIAVAVTLVLAFVCFVRSSPLPFAGEAEQEEARSNDTPAADMSAQSGTQGASRVSRVRRQLSHLPLCPWFCSRVTNKGLAPCAALPCAVI</sequence>
<dbReference type="Proteomes" id="UP001497482">
    <property type="component" value="Chromosome 7"/>
</dbReference>
<feature type="region of interest" description="Disordered" evidence="1">
    <location>
        <begin position="30"/>
        <end position="60"/>
    </location>
</feature>
<evidence type="ECO:0000313" key="3">
    <source>
        <dbReference type="EMBL" id="CAL1610131.1"/>
    </source>
</evidence>
<accession>A0AAV2MA18</accession>
<evidence type="ECO:0008006" key="5">
    <source>
        <dbReference type="Google" id="ProtNLM"/>
    </source>
</evidence>
<evidence type="ECO:0000313" key="4">
    <source>
        <dbReference type="Proteomes" id="UP001497482"/>
    </source>
</evidence>
<protein>
    <recommendedName>
        <fullName evidence="5">Hepcidin</fullName>
    </recommendedName>
</protein>
<evidence type="ECO:0000256" key="1">
    <source>
        <dbReference type="SAM" id="MobiDB-lite"/>
    </source>
</evidence>
<dbReference type="EMBL" id="OZ035829">
    <property type="protein sequence ID" value="CAL1610131.1"/>
    <property type="molecule type" value="Genomic_DNA"/>
</dbReference>
<organism evidence="3 4">
    <name type="scientific">Knipowitschia caucasica</name>
    <name type="common">Caucasian dwarf goby</name>
    <name type="synonym">Pomatoschistus caucasicus</name>
    <dbReference type="NCBI Taxonomy" id="637954"/>
    <lineage>
        <taxon>Eukaryota</taxon>
        <taxon>Metazoa</taxon>
        <taxon>Chordata</taxon>
        <taxon>Craniata</taxon>
        <taxon>Vertebrata</taxon>
        <taxon>Euteleostomi</taxon>
        <taxon>Actinopterygii</taxon>
        <taxon>Neopterygii</taxon>
        <taxon>Teleostei</taxon>
        <taxon>Neoteleostei</taxon>
        <taxon>Acanthomorphata</taxon>
        <taxon>Gobiaria</taxon>
        <taxon>Gobiiformes</taxon>
        <taxon>Gobioidei</taxon>
        <taxon>Gobiidae</taxon>
        <taxon>Gobiinae</taxon>
        <taxon>Knipowitschia</taxon>
    </lineage>
</organism>
<feature type="signal peptide" evidence="2">
    <location>
        <begin position="1"/>
        <end position="22"/>
    </location>
</feature>
<evidence type="ECO:0000256" key="2">
    <source>
        <dbReference type="SAM" id="SignalP"/>
    </source>
</evidence>
<gene>
    <name evidence="3" type="ORF">KC01_LOCUS36792</name>
</gene>
<keyword evidence="4" id="KW-1185">Reference proteome</keyword>